<dbReference type="AlphaFoldDB" id="A0A4Q1JJR5"/>
<evidence type="ECO:0000256" key="1">
    <source>
        <dbReference type="SAM" id="SignalP"/>
    </source>
</evidence>
<dbReference type="RefSeq" id="WP_129255432.1">
    <property type="nucleotide sequence ID" value="NZ_SAXA01000016.1"/>
</dbReference>
<sequence>MKFQNIKIKLLLFAVLVSTCTSVHAQINWIKTKSKKSKISFELPEKPNIRNQELNSIKSEIFSHRDAANIFGIVASDFSAIDVDFNHSDPSEYYEQMKEGSLLSSDAILISEQSVVYKKLLGKEIVYTMMLGKHEYTYFKRFFFKDQFIYQFTIGGPTRMKQVLLDKKMLFFNSIQFE</sequence>
<dbReference type="Proteomes" id="UP000289703">
    <property type="component" value="Unassembled WGS sequence"/>
</dbReference>
<evidence type="ECO:0008006" key="4">
    <source>
        <dbReference type="Google" id="ProtNLM"/>
    </source>
</evidence>
<feature type="signal peptide" evidence="1">
    <location>
        <begin position="1"/>
        <end position="25"/>
    </location>
</feature>
<evidence type="ECO:0000313" key="3">
    <source>
        <dbReference type="Proteomes" id="UP000289703"/>
    </source>
</evidence>
<keyword evidence="3" id="KW-1185">Reference proteome</keyword>
<evidence type="ECO:0000313" key="2">
    <source>
        <dbReference type="EMBL" id="RXQ89055.1"/>
    </source>
</evidence>
<dbReference type="OrthoDB" id="1118538at2"/>
<organism evidence="2 3">
    <name type="scientific">Ancylomarina salipaludis</name>
    <dbReference type="NCBI Taxonomy" id="2501299"/>
    <lineage>
        <taxon>Bacteria</taxon>
        <taxon>Pseudomonadati</taxon>
        <taxon>Bacteroidota</taxon>
        <taxon>Bacteroidia</taxon>
        <taxon>Marinilabiliales</taxon>
        <taxon>Marinifilaceae</taxon>
        <taxon>Ancylomarina</taxon>
    </lineage>
</organism>
<protein>
    <recommendedName>
        <fullName evidence="4">DUF4252 domain-containing protein</fullName>
    </recommendedName>
</protein>
<proteinExistence type="predicted"/>
<name>A0A4Q1JJR5_9BACT</name>
<reference evidence="2 3" key="1">
    <citation type="submission" date="2019-01" db="EMBL/GenBank/DDBJ databases">
        <title>Ancylomarina salipaludis sp. nov., isolated from a salt marsh.</title>
        <authorList>
            <person name="Yoon J.-H."/>
        </authorList>
    </citation>
    <scope>NUCLEOTIDE SEQUENCE [LARGE SCALE GENOMIC DNA]</scope>
    <source>
        <strain evidence="2 3">SHSM-M15</strain>
    </source>
</reference>
<gene>
    <name evidence="2" type="ORF">EO244_14600</name>
</gene>
<comment type="caution">
    <text evidence="2">The sequence shown here is derived from an EMBL/GenBank/DDBJ whole genome shotgun (WGS) entry which is preliminary data.</text>
</comment>
<accession>A0A4Q1JJR5</accession>
<dbReference type="EMBL" id="SAXA01000016">
    <property type="protein sequence ID" value="RXQ89055.1"/>
    <property type="molecule type" value="Genomic_DNA"/>
</dbReference>
<keyword evidence="1" id="KW-0732">Signal</keyword>
<feature type="chain" id="PRO_5020622386" description="DUF4252 domain-containing protein" evidence="1">
    <location>
        <begin position="26"/>
        <end position="178"/>
    </location>
</feature>